<organism evidence="1 2">
    <name type="scientific">Actinoallomurus iriomotensis</name>
    <dbReference type="NCBI Taxonomy" id="478107"/>
    <lineage>
        <taxon>Bacteria</taxon>
        <taxon>Bacillati</taxon>
        <taxon>Actinomycetota</taxon>
        <taxon>Actinomycetes</taxon>
        <taxon>Streptosporangiales</taxon>
        <taxon>Thermomonosporaceae</taxon>
        <taxon>Actinoallomurus</taxon>
    </lineage>
</organism>
<proteinExistence type="predicted"/>
<gene>
    <name evidence="1" type="ORF">Airi02_087990</name>
</gene>
<evidence type="ECO:0000313" key="1">
    <source>
        <dbReference type="EMBL" id="GLY90870.1"/>
    </source>
</evidence>
<sequence>MPRAVTITGTRSTGHRPLEKYRHLFEEYLAPFALDGVRFYLGGAKGIDSLALLWLTRETRVHLTVAVPARLADQPADARQAIATAKDAGRLDEVVELGGPLATDGYHARNRWMVDRSEMVIGFPRMGTTAGGTYYTLDYAAKLDKPRMVLPV</sequence>
<dbReference type="Proteomes" id="UP001165074">
    <property type="component" value="Unassembled WGS sequence"/>
</dbReference>
<dbReference type="AlphaFoldDB" id="A0A9W6S9N8"/>
<accession>A0A9W6S9N8</accession>
<evidence type="ECO:0008006" key="3">
    <source>
        <dbReference type="Google" id="ProtNLM"/>
    </source>
</evidence>
<evidence type="ECO:0000313" key="2">
    <source>
        <dbReference type="Proteomes" id="UP001165074"/>
    </source>
</evidence>
<comment type="caution">
    <text evidence="1">The sequence shown here is derived from an EMBL/GenBank/DDBJ whole genome shotgun (WGS) entry which is preliminary data.</text>
</comment>
<protein>
    <recommendedName>
        <fullName evidence="3">DNA recombination-mediator protein A</fullName>
    </recommendedName>
</protein>
<dbReference type="Gene3D" id="3.40.50.450">
    <property type="match status" value="1"/>
</dbReference>
<dbReference type="SUPFAM" id="SSF102405">
    <property type="entry name" value="MCP/YpsA-like"/>
    <property type="match status" value="1"/>
</dbReference>
<reference evidence="1" key="1">
    <citation type="submission" date="2023-03" db="EMBL/GenBank/DDBJ databases">
        <title>Actinoallomurus iriomotensis NBRC 103684.</title>
        <authorList>
            <person name="Ichikawa N."/>
            <person name="Sato H."/>
            <person name="Tonouchi N."/>
        </authorList>
    </citation>
    <scope>NUCLEOTIDE SEQUENCE</scope>
    <source>
        <strain evidence="1">NBRC 103684</strain>
    </source>
</reference>
<dbReference type="EMBL" id="BSTK01000018">
    <property type="protein sequence ID" value="GLY90870.1"/>
    <property type="molecule type" value="Genomic_DNA"/>
</dbReference>
<keyword evidence="2" id="KW-1185">Reference proteome</keyword>
<name>A0A9W6S9N8_9ACTN</name>